<sequence length="167" mass="18498">MKTGTLRNSSNTTASKPAKASSLCANATASKPAKASLKATNKAGATTLVEKAALELGDNVNDKGEGEDKEKDELEEEEEEEEVQVPKVKKRGNPGAFKGAHLWYLQKHLPDYGKIKKWAKKLAWLAKFTKQWTDKFPWHTGEEPAKFAPLNKDPYPLPVDEHEAILE</sequence>
<feature type="compositionally biased region" description="Acidic residues" evidence="1">
    <location>
        <begin position="73"/>
        <end position="83"/>
    </location>
</feature>
<protein>
    <submittedName>
        <fullName evidence="2">Uncharacterized protein</fullName>
    </submittedName>
</protein>
<proteinExistence type="predicted"/>
<feature type="compositionally biased region" description="Polar residues" evidence="1">
    <location>
        <begin position="1"/>
        <end position="15"/>
    </location>
</feature>
<evidence type="ECO:0000256" key="1">
    <source>
        <dbReference type="SAM" id="MobiDB-lite"/>
    </source>
</evidence>
<dbReference type="AlphaFoldDB" id="A0A6A4GJ58"/>
<dbReference type="EMBL" id="ML769957">
    <property type="protein sequence ID" value="KAE9385661.1"/>
    <property type="molecule type" value="Genomic_DNA"/>
</dbReference>
<reference evidence="2" key="1">
    <citation type="journal article" date="2019" name="Environ. Microbiol.">
        <title>Fungal ecological strategies reflected in gene transcription - a case study of two litter decomposers.</title>
        <authorList>
            <person name="Barbi F."/>
            <person name="Kohler A."/>
            <person name="Barry K."/>
            <person name="Baskaran P."/>
            <person name="Daum C."/>
            <person name="Fauchery L."/>
            <person name="Ihrmark K."/>
            <person name="Kuo A."/>
            <person name="LaButti K."/>
            <person name="Lipzen A."/>
            <person name="Morin E."/>
            <person name="Grigoriev I.V."/>
            <person name="Henrissat B."/>
            <person name="Lindahl B."/>
            <person name="Martin F."/>
        </authorList>
    </citation>
    <scope>NUCLEOTIDE SEQUENCE</scope>
    <source>
        <strain evidence="2">JB14</strain>
    </source>
</reference>
<name>A0A6A4GJ58_9AGAR</name>
<organism evidence="2 3">
    <name type="scientific">Gymnopus androsaceus JB14</name>
    <dbReference type="NCBI Taxonomy" id="1447944"/>
    <lineage>
        <taxon>Eukaryota</taxon>
        <taxon>Fungi</taxon>
        <taxon>Dikarya</taxon>
        <taxon>Basidiomycota</taxon>
        <taxon>Agaricomycotina</taxon>
        <taxon>Agaricomycetes</taxon>
        <taxon>Agaricomycetidae</taxon>
        <taxon>Agaricales</taxon>
        <taxon>Marasmiineae</taxon>
        <taxon>Omphalotaceae</taxon>
        <taxon>Gymnopus</taxon>
    </lineage>
</organism>
<gene>
    <name evidence="2" type="ORF">BT96DRAFT_1006828</name>
</gene>
<evidence type="ECO:0000313" key="3">
    <source>
        <dbReference type="Proteomes" id="UP000799118"/>
    </source>
</evidence>
<dbReference type="Proteomes" id="UP000799118">
    <property type="component" value="Unassembled WGS sequence"/>
</dbReference>
<dbReference type="OrthoDB" id="2749610at2759"/>
<accession>A0A6A4GJ58</accession>
<evidence type="ECO:0000313" key="2">
    <source>
        <dbReference type="EMBL" id="KAE9385661.1"/>
    </source>
</evidence>
<feature type="compositionally biased region" description="Basic and acidic residues" evidence="1">
    <location>
        <begin position="60"/>
        <end position="72"/>
    </location>
</feature>
<feature type="region of interest" description="Disordered" evidence="1">
    <location>
        <begin position="52"/>
        <end position="92"/>
    </location>
</feature>
<keyword evidence="3" id="KW-1185">Reference proteome</keyword>
<feature type="region of interest" description="Disordered" evidence="1">
    <location>
        <begin position="1"/>
        <end position="40"/>
    </location>
</feature>